<dbReference type="AlphaFoldDB" id="A0A2S5JHQ5"/>
<evidence type="ECO:0000313" key="3">
    <source>
        <dbReference type="EMBL" id="PPB81076.1"/>
    </source>
</evidence>
<dbReference type="OrthoDB" id="7626141at2"/>
<dbReference type="Gene3D" id="2.40.50.100">
    <property type="match status" value="1"/>
</dbReference>
<keyword evidence="4" id="KW-1185">Reference proteome</keyword>
<reference evidence="3 4" key="1">
    <citation type="submission" date="2018-01" db="EMBL/GenBank/DDBJ databases">
        <title>Genomic Encyclopedia of Archaeal and Bacterial Type Strains, Phase II (KMG-II): from individual species to whole genera.</title>
        <authorList>
            <person name="Goeker M."/>
        </authorList>
    </citation>
    <scope>NUCLEOTIDE SEQUENCE [LARGE SCALE GENOMIC DNA]</scope>
    <source>
        <strain evidence="3 4">DSM 12048</strain>
    </source>
</reference>
<dbReference type="EMBL" id="PRDS01000003">
    <property type="protein sequence ID" value="PPB81076.1"/>
    <property type="molecule type" value="Genomic_DNA"/>
</dbReference>
<dbReference type="NCBIfam" id="TIGR01730">
    <property type="entry name" value="RND_mfp"/>
    <property type="match status" value="1"/>
</dbReference>
<evidence type="ECO:0000256" key="1">
    <source>
        <dbReference type="ARBA" id="ARBA00009477"/>
    </source>
</evidence>
<proteinExistence type="inferred from homology"/>
<evidence type="ECO:0000313" key="4">
    <source>
        <dbReference type="Proteomes" id="UP000239736"/>
    </source>
</evidence>
<protein>
    <submittedName>
        <fullName evidence="3">RND family efflux transporter MFP subunit</fullName>
    </submittedName>
</protein>
<keyword evidence="2" id="KW-0175">Coiled coil</keyword>
<dbReference type="GO" id="GO:0015562">
    <property type="term" value="F:efflux transmembrane transporter activity"/>
    <property type="evidence" value="ECO:0007669"/>
    <property type="project" value="TreeGrafter"/>
</dbReference>
<dbReference type="Gene3D" id="1.10.287.470">
    <property type="entry name" value="Helix hairpin bin"/>
    <property type="match status" value="1"/>
</dbReference>
<dbReference type="InterPro" id="IPR006143">
    <property type="entry name" value="RND_pump_MFP"/>
</dbReference>
<name>A0A2S5JHQ5_9RHOB</name>
<evidence type="ECO:0000256" key="2">
    <source>
        <dbReference type="SAM" id="Coils"/>
    </source>
</evidence>
<dbReference type="PANTHER" id="PTHR30469:SF15">
    <property type="entry name" value="HLYD FAMILY OF SECRETION PROTEINS"/>
    <property type="match status" value="1"/>
</dbReference>
<dbReference type="RefSeq" id="WP_104069832.1">
    <property type="nucleotide sequence ID" value="NZ_PRDS01000003.1"/>
</dbReference>
<dbReference type="GO" id="GO:1990281">
    <property type="term" value="C:efflux pump complex"/>
    <property type="evidence" value="ECO:0007669"/>
    <property type="project" value="TreeGrafter"/>
</dbReference>
<comment type="similarity">
    <text evidence="1">Belongs to the membrane fusion protein (MFP) (TC 8.A.1) family.</text>
</comment>
<accession>A0A2S5JHQ5</accession>
<sequence length="486" mass="52523">MRFLYRSLIGLALAAITLALLVMAAMTLRDAITARNADRGAGRPAQERVFAARVIRLQPARISPVLTAYGEIRARDQIDLRAAESGRIVELIPGFGDGLRVERDALIARIDPEPARTALELARADLRQAEAELSEAENALQLARDDLAAAEDQLRLRRQALDRVRGISGRGLNTATDLEAAELAASNATQAVVSRRQALAAAEARLDQARIMLDRRRLQVAEAERRLRDTEIRAPFSGILGETGPSLGALVAQNEVIARLIDTDRLEVAFRVSAAALQGLTDPDGEILPLPVIAELDVSGMRLGATGRLARLDPSVGEAAAGRLLIAELDAARGLLPGDFVTVRVEEPARDDLALVPARALDADGTVLVVGDQDRLTEVPVVLVRRQGDDALIRVGDLAGREIVAERTALLGEGIRIRPLRQEPDAPDASDAAMIELTPERRSALIAFVERDGDMTEETRSRILSALRATRVPREIVERLESRMGG</sequence>
<dbReference type="PANTHER" id="PTHR30469">
    <property type="entry name" value="MULTIDRUG RESISTANCE PROTEIN MDTA"/>
    <property type="match status" value="1"/>
</dbReference>
<organism evidence="3 4">
    <name type="scientific">Albidovulum inexpectatum</name>
    <dbReference type="NCBI Taxonomy" id="196587"/>
    <lineage>
        <taxon>Bacteria</taxon>
        <taxon>Pseudomonadati</taxon>
        <taxon>Pseudomonadota</taxon>
        <taxon>Alphaproteobacteria</taxon>
        <taxon>Rhodobacterales</taxon>
        <taxon>Paracoccaceae</taxon>
        <taxon>Albidovulum</taxon>
    </lineage>
</organism>
<gene>
    <name evidence="3" type="ORF">LV82_01115</name>
</gene>
<feature type="coiled-coil region" evidence="2">
    <location>
        <begin position="199"/>
        <end position="233"/>
    </location>
</feature>
<comment type="caution">
    <text evidence="3">The sequence shown here is derived from an EMBL/GenBank/DDBJ whole genome shotgun (WGS) entry which is preliminary data.</text>
</comment>
<dbReference type="Gene3D" id="2.40.30.170">
    <property type="match status" value="1"/>
</dbReference>
<dbReference type="Proteomes" id="UP000239736">
    <property type="component" value="Unassembled WGS sequence"/>
</dbReference>
<dbReference type="SUPFAM" id="SSF111369">
    <property type="entry name" value="HlyD-like secretion proteins"/>
    <property type="match status" value="1"/>
</dbReference>
<feature type="coiled-coil region" evidence="2">
    <location>
        <begin position="119"/>
        <end position="153"/>
    </location>
</feature>
<dbReference type="Gene3D" id="2.40.420.20">
    <property type="match status" value="1"/>
</dbReference>